<evidence type="ECO:0000313" key="2">
    <source>
        <dbReference type="Proteomes" id="UP000486351"/>
    </source>
</evidence>
<dbReference type="AlphaFoldDB" id="A0A6G0SHB4"/>
<name>A0A6G0SHB4_9STRA</name>
<reference evidence="1 2" key="1">
    <citation type="submission" date="2018-09" db="EMBL/GenBank/DDBJ databases">
        <title>Genomic investigation of the strawberry pathogen Phytophthora fragariae indicates pathogenicity is determined by transcriptional variation in three key races.</title>
        <authorList>
            <person name="Adams T.M."/>
            <person name="Armitage A.D."/>
            <person name="Sobczyk M.K."/>
            <person name="Bates H.J."/>
            <person name="Dunwell J.M."/>
            <person name="Nellist C.F."/>
            <person name="Harrison R.J."/>
        </authorList>
    </citation>
    <scope>NUCLEOTIDE SEQUENCE [LARGE SCALE GENOMIC DNA]</scope>
    <source>
        <strain evidence="1 2">NOV-77</strain>
    </source>
</reference>
<sequence>MTLHGLKPGYSAHLASAIDAHSAPNPLVCAPNRNPRVGFVLTAVQEILGDYGFRHARDGSTALLVVCVCDQGALLLLLLQQSLT</sequence>
<dbReference type="EMBL" id="QXFY01000087">
    <property type="protein sequence ID" value="KAE9357808.1"/>
    <property type="molecule type" value="Genomic_DNA"/>
</dbReference>
<evidence type="ECO:0000313" key="1">
    <source>
        <dbReference type="EMBL" id="KAE9357808.1"/>
    </source>
</evidence>
<proteinExistence type="predicted"/>
<comment type="caution">
    <text evidence="1">The sequence shown here is derived from an EMBL/GenBank/DDBJ whole genome shotgun (WGS) entry which is preliminary data.</text>
</comment>
<organism evidence="1 2">
    <name type="scientific">Phytophthora fragariae</name>
    <dbReference type="NCBI Taxonomy" id="53985"/>
    <lineage>
        <taxon>Eukaryota</taxon>
        <taxon>Sar</taxon>
        <taxon>Stramenopiles</taxon>
        <taxon>Oomycota</taxon>
        <taxon>Peronosporomycetes</taxon>
        <taxon>Peronosporales</taxon>
        <taxon>Peronosporaceae</taxon>
        <taxon>Phytophthora</taxon>
    </lineage>
</organism>
<accession>A0A6G0SHB4</accession>
<gene>
    <name evidence="1" type="ORF">PF008_g2980</name>
</gene>
<protein>
    <submittedName>
        <fullName evidence="1">Uncharacterized protein</fullName>
    </submittedName>
</protein>
<dbReference type="Proteomes" id="UP000486351">
    <property type="component" value="Unassembled WGS sequence"/>
</dbReference>